<gene>
    <name evidence="2" type="ORF">EV652_11735</name>
</gene>
<dbReference type="Pfam" id="PF17765">
    <property type="entry name" value="MLTR_LBD"/>
    <property type="match status" value="1"/>
</dbReference>
<evidence type="ECO:0000313" key="3">
    <source>
        <dbReference type="Proteomes" id="UP000294508"/>
    </source>
</evidence>
<keyword evidence="3" id="KW-1185">Reference proteome</keyword>
<dbReference type="PANTHER" id="PTHR35010:SF2">
    <property type="entry name" value="BLL4672 PROTEIN"/>
    <property type="match status" value="1"/>
</dbReference>
<dbReference type="SUPFAM" id="SSF47413">
    <property type="entry name" value="lambda repressor-like DNA-binding domains"/>
    <property type="match status" value="1"/>
</dbReference>
<evidence type="ECO:0000259" key="1">
    <source>
        <dbReference type="PROSITE" id="PS50943"/>
    </source>
</evidence>
<comment type="caution">
    <text evidence="2">The sequence shown here is derived from an EMBL/GenBank/DDBJ whole genome shotgun (WGS) entry which is preliminary data.</text>
</comment>
<dbReference type="PROSITE" id="PS50943">
    <property type="entry name" value="HTH_CROC1"/>
    <property type="match status" value="1"/>
</dbReference>
<accession>A0A4R2H000</accession>
<dbReference type="Gene3D" id="3.30.450.180">
    <property type="match status" value="1"/>
</dbReference>
<dbReference type="GO" id="GO:0003677">
    <property type="term" value="F:DNA binding"/>
    <property type="evidence" value="ECO:0007669"/>
    <property type="project" value="InterPro"/>
</dbReference>
<evidence type="ECO:0000313" key="2">
    <source>
        <dbReference type="EMBL" id="TCO17583.1"/>
    </source>
</evidence>
<reference evidence="2 3" key="1">
    <citation type="journal article" date="2015" name="Stand. Genomic Sci.">
        <title>Genomic Encyclopedia of Bacterial and Archaeal Type Strains, Phase III: the genomes of soil and plant-associated and newly described type strains.</title>
        <authorList>
            <person name="Whitman W.B."/>
            <person name="Woyke T."/>
            <person name="Klenk H.P."/>
            <person name="Zhou Y."/>
            <person name="Lilburn T.G."/>
            <person name="Beck B.J."/>
            <person name="De Vos P."/>
            <person name="Vandamme P."/>
            <person name="Eisen J.A."/>
            <person name="Garrity G."/>
            <person name="Hugenholtz P."/>
            <person name="Kyrpides N.C."/>
        </authorList>
    </citation>
    <scope>NUCLEOTIDE SEQUENCE [LARGE SCALE GENOMIC DNA]</scope>
    <source>
        <strain evidence="2 3">VKM Ac-2572</strain>
    </source>
</reference>
<dbReference type="InterPro" id="IPR001387">
    <property type="entry name" value="Cro/C1-type_HTH"/>
</dbReference>
<dbReference type="EMBL" id="SLWN01000017">
    <property type="protein sequence ID" value="TCO17583.1"/>
    <property type="molecule type" value="Genomic_DNA"/>
</dbReference>
<dbReference type="OrthoDB" id="3608749at2"/>
<dbReference type="PANTHER" id="PTHR35010">
    <property type="entry name" value="BLL4672 PROTEIN-RELATED"/>
    <property type="match status" value="1"/>
</dbReference>
<dbReference type="InterPro" id="IPR010982">
    <property type="entry name" value="Lambda_DNA-bd_dom_sf"/>
</dbReference>
<dbReference type="AlphaFoldDB" id="A0A4R2H000"/>
<organism evidence="2 3">
    <name type="scientific">Kribbella steppae</name>
    <dbReference type="NCBI Taxonomy" id="2512223"/>
    <lineage>
        <taxon>Bacteria</taxon>
        <taxon>Bacillati</taxon>
        <taxon>Actinomycetota</taxon>
        <taxon>Actinomycetes</taxon>
        <taxon>Propionibacteriales</taxon>
        <taxon>Kribbellaceae</taxon>
        <taxon>Kribbella</taxon>
    </lineage>
</organism>
<dbReference type="SMART" id="SM00530">
    <property type="entry name" value="HTH_XRE"/>
    <property type="match status" value="1"/>
</dbReference>
<proteinExistence type="predicted"/>
<dbReference type="Gene3D" id="1.10.260.40">
    <property type="entry name" value="lambda repressor-like DNA-binding domains"/>
    <property type="match status" value="1"/>
</dbReference>
<name>A0A4R2H000_9ACTN</name>
<dbReference type="RefSeq" id="WP_132214325.1">
    <property type="nucleotide sequence ID" value="NZ_SLWN01000017.1"/>
</dbReference>
<feature type="domain" description="HTH cro/C1-type" evidence="1">
    <location>
        <begin position="30"/>
        <end position="81"/>
    </location>
</feature>
<sequence length="285" mass="31073">MVRPQLGEFLQTRRARVRPQDVGLPPGRDRRVAGLRREEVAVLANVSVDYYVRLEQGRADNASDAVLTAVADALRLTAAEREHLRSLAGPAPRPRAPLAVVRPQLEALLSALRDVPAIVVDRLGNVLAWNPGAAAVVTDFAALEPAERNLVRLYFLDPAARTFYEDWEAVAWAAVAHLRRASADYTTDPELAALVDDLTAASPEFARFWTSHDVAAPAHCPKVLHHPTAGRLTFSLESLQLPGDDGQYVMTYTPADPPTQAALETLLATQSPSGRSDWSLGARRK</sequence>
<protein>
    <submittedName>
        <fullName evidence="2">Transcriptional regulator with XRE-family HTH domain</fullName>
    </submittedName>
</protein>
<dbReference type="Proteomes" id="UP000294508">
    <property type="component" value="Unassembled WGS sequence"/>
</dbReference>
<dbReference type="CDD" id="cd00093">
    <property type="entry name" value="HTH_XRE"/>
    <property type="match status" value="1"/>
</dbReference>
<dbReference type="InterPro" id="IPR041413">
    <property type="entry name" value="MLTR_LBD"/>
</dbReference>
<dbReference type="Pfam" id="PF13560">
    <property type="entry name" value="HTH_31"/>
    <property type="match status" value="1"/>
</dbReference>